<sequence>MDKKGSEEERKENLPSRCRKGGRRLPGRRLQQIQRCIPWRRRLSQPSQKKHRRRSCSAE</sequence>
<dbReference type="AlphaFoldDB" id="A0A8R7Q9Q8"/>
<accession>A0A8R7Q9Q8</accession>
<dbReference type="Gramene" id="TuG1812G0400003407.01.T01">
    <property type="protein sequence ID" value="TuG1812G0400003407.01.T01.cds432818"/>
    <property type="gene ID" value="TuG1812G0400003407.01"/>
</dbReference>
<feature type="compositionally biased region" description="Basic and acidic residues" evidence="1">
    <location>
        <begin position="1"/>
        <end position="14"/>
    </location>
</feature>
<keyword evidence="3" id="KW-1185">Reference proteome</keyword>
<reference evidence="2" key="2">
    <citation type="submission" date="2018-03" db="EMBL/GenBank/DDBJ databases">
        <title>The Triticum urartu genome reveals the dynamic nature of wheat genome evolution.</title>
        <authorList>
            <person name="Ling H."/>
            <person name="Ma B."/>
            <person name="Shi X."/>
            <person name="Liu H."/>
            <person name="Dong L."/>
            <person name="Sun H."/>
            <person name="Cao Y."/>
            <person name="Gao Q."/>
            <person name="Zheng S."/>
            <person name="Li Y."/>
            <person name="Yu Y."/>
            <person name="Du H."/>
            <person name="Qi M."/>
            <person name="Li Y."/>
            <person name="Yu H."/>
            <person name="Cui Y."/>
            <person name="Wang N."/>
            <person name="Chen C."/>
            <person name="Wu H."/>
            <person name="Zhao Y."/>
            <person name="Zhang J."/>
            <person name="Li Y."/>
            <person name="Zhou W."/>
            <person name="Zhang B."/>
            <person name="Hu W."/>
            <person name="Eijk M."/>
            <person name="Tang J."/>
            <person name="Witsenboer H."/>
            <person name="Zhao S."/>
            <person name="Li Z."/>
            <person name="Zhang A."/>
            <person name="Wang D."/>
            <person name="Liang C."/>
        </authorList>
    </citation>
    <scope>NUCLEOTIDE SEQUENCE [LARGE SCALE GENOMIC DNA]</scope>
    <source>
        <strain evidence="2">cv. G1812</strain>
    </source>
</reference>
<protein>
    <submittedName>
        <fullName evidence="2">Uncharacterized protein</fullName>
    </submittedName>
</protein>
<feature type="compositionally biased region" description="Basic residues" evidence="1">
    <location>
        <begin position="38"/>
        <end position="59"/>
    </location>
</feature>
<organism evidence="2 3">
    <name type="scientific">Triticum urartu</name>
    <name type="common">Red wild einkorn</name>
    <name type="synonym">Crithodium urartu</name>
    <dbReference type="NCBI Taxonomy" id="4572"/>
    <lineage>
        <taxon>Eukaryota</taxon>
        <taxon>Viridiplantae</taxon>
        <taxon>Streptophyta</taxon>
        <taxon>Embryophyta</taxon>
        <taxon>Tracheophyta</taxon>
        <taxon>Spermatophyta</taxon>
        <taxon>Magnoliopsida</taxon>
        <taxon>Liliopsida</taxon>
        <taxon>Poales</taxon>
        <taxon>Poaceae</taxon>
        <taxon>BOP clade</taxon>
        <taxon>Pooideae</taxon>
        <taxon>Triticodae</taxon>
        <taxon>Triticeae</taxon>
        <taxon>Triticinae</taxon>
        <taxon>Triticum</taxon>
    </lineage>
</organism>
<evidence type="ECO:0000256" key="1">
    <source>
        <dbReference type="SAM" id="MobiDB-lite"/>
    </source>
</evidence>
<reference evidence="2" key="3">
    <citation type="submission" date="2022-06" db="UniProtKB">
        <authorList>
            <consortium name="EnsemblPlants"/>
        </authorList>
    </citation>
    <scope>IDENTIFICATION</scope>
</reference>
<name>A0A8R7Q9Q8_TRIUA</name>
<evidence type="ECO:0000313" key="3">
    <source>
        <dbReference type="Proteomes" id="UP000015106"/>
    </source>
</evidence>
<dbReference type="Proteomes" id="UP000015106">
    <property type="component" value="Chromosome 4"/>
</dbReference>
<proteinExistence type="predicted"/>
<feature type="compositionally biased region" description="Basic residues" evidence="1">
    <location>
        <begin position="17"/>
        <end position="27"/>
    </location>
</feature>
<feature type="region of interest" description="Disordered" evidence="1">
    <location>
        <begin position="1"/>
        <end position="59"/>
    </location>
</feature>
<dbReference type="EnsemblPlants" id="TuG1812G0400003407.01.T01">
    <property type="protein sequence ID" value="TuG1812G0400003407.01.T01.cds432818"/>
    <property type="gene ID" value="TuG1812G0400003407.01"/>
</dbReference>
<evidence type="ECO:0000313" key="2">
    <source>
        <dbReference type="EnsemblPlants" id="TuG1812G0400003407.01.T01.cds432818"/>
    </source>
</evidence>
<reference evidence="3" key="1">
    <citation type="journal article" date="2013" name="Nature">
        <title>Draft genome of the wheat A-genome progenitor Triticum urartu.</title>
        <authorList>
            <person name="Ling H.Q."/>
            <person name="Zhao S."/>
            <person name="Liu D."/>
            <person name="Wang J."/>
            <person name="Sun H."/>
            <person name="Zhang C."/>
            <person name="Fan H."/>
            <person name="Li D."/>
            <person name="Dong L."/>
            <person name="Tao Y."/>
            <person name="Gao C."/>
            <person name="Wu H."/>
            <person name="Li Y."/>
            <person name="Cui Y."/>
            <person name="Guo X."/>
            <person name="Zheng S."/>
            <person name="Wang B."/>
            <person name="Yu K."/>
            <person name="Liang Q."/>
            <person name="Yang W."/>
            <person name="Lou X."/>
            <person name="Chen J."/>
            <person name="Feng M."/>
            <person name="Jian J."/>
            <person name="Zhang X."/>
            <person name="Luo G."/>
            <person name="Jiang Y."/>
            <person name="Liu J."/>
            <person name="Wang Z."/>
            <person name="Sha Y."/>
            <person name="Zhang B."/>
            <person name="Wu H."/>
            <person name="Tang D."/>
            <person name="Shen Q."/>
            <person name="Xue P."/>
            <person name="Zou S."/>
            <person name="Wang X."/>
            <person name="Liu X."/>
            <person name="Wang F."/>
            <person name="Yang Y."/>
            <person name="An X."/>
            <person name="Dong Z."/>
            <person name="Zhang K."/>
            <person name="Zhang X."/>
            <person name="Luo M.C."/>
            <person name="Dvorak J."/>
            <person name="Tong Y."/>
            <person name="Wang J."/>
            <person name="Yang H."/>
            <person name="Li Z."/>
            <person name="Wang D."/>
            <person name="Zhang A."/>
            <person name="Wang J."/>
        </authorList>
    </citation>
    <scope>NUCLEOTIDE SEQUENCE</scope>
    <source>
        <strain evidence="3">cv. G1812</strain>
    </source>
</reference>